<protein>
    <submittedName>
        <fullName evidence="2">SIR2 family protein</fullName>
    </submittedName>
</protein>
<organism evidence="2 3">
    <name type="scientific">Ruminococcoides intestinale</name>
    <dbReference type="NCBI Taxonomy" id="3133162"/>
    <lineage>
        <taxon>Bacteria</taxon>
        <taxon>Bacillati</taxon>
        <taxon>Bacillota</taxon>
        <taxon>Clostridia</taxon>
        <taxon>Eubacteriales</taxon>
        <taxon>Oscillospiraceae</taxon>
        <taxon>Ruminococcoides</taxon>
    </lineage>
</organism>
<dbReference type="EMBL" id="JBBMEZ010000009">
    <property type="protein sequence ID" value="MEQ2469617.1"/>
    <property type="molecule type" value="Genomic_DNA"/>
</dbReference>
<dbReference type="Pfam" id="PF18185">
    <property type="entry name" value="STALD"/>
    <property type="match status" value="1"/>
</dbReference>
<comment type="caution">
    <text evidence="2">The sequence shown here is derived from an EMBL/GenBank/DDBJ whole genome shotgun (WGS) entry which is preliminary data.</text>
</comment>
<evidence type="ECO:0000313" key="2">
    <source>
        <dbReference type="EMBL" id="MEQ2469617.1"/>
    </source>
</evidence>
<proteinExistence type="predicted"/>
<evidence type="ECO:0000259" key="1">
    <source>
        <dbReference type="Pfam" id="PF18185"/>
    </source>
</evidence>
<accession>A0ABV1F8A3</accession>
<reference evidence="2 3" key="1">
    <citation type="submission" date="2024-03" db="EMBL/GenBank/DDBJ databases">
        <title>Human intestinal bacterial collection.</title>
        <authorList>
            <person name="Pauvert C."/>
            <person name="Hitch T.C.A."/>
            <person name="Clavel T."/>
        </authorList>
    </citation>
    <scope>NUCLEOTIDE SEQUENCE [LARGE SCALE GENOMIC DNA]</scope>
    <source>
        <strain evidence="2 3">CLA-JM-H38</strain>
    </source>
</reference>
<dbReference type="SUPFAM" id="SSF52467">
    <property type="entry name" value="DHS-like NAD/FAD-binding domain"/>
    <property type="match status" value="1"/>
</dbReference>
<name>A0ABV1F8A3_9FIRM</name>
<dbReference type="RefSeq" id="WP_252559325.1">
    <property type="nucleotide sequence ID" value="NZ_JBBMEZ010000009.1"/>
</dbReference>
<keyword evidence="3" id="KW-1185">Reference proteome</keyword>
<dbReference type="InterPro" id="IPR041486">
    <property type="entry name" value="ThsA_STALD"/>
</dbReference>
<dbReference type="Proteomes" id="UP001490816">
    <property type="component" value="Unassembled WGS sequence"/>
</dbReference>
<gene>
    <name evidence="2" type="ORF">WMO39_04615</name>
</gene>
<evidence type="ECO:0000313" key="3">
    <source>
        <dbReference type="Proteomes" id="UP001490816"/>
    </source>
</evidence>
<feature type="domain" description="NAD(+) hydrolase ThsA Sir2/TIR-associating SLOG" evidence="1">
    <location>
        <begin position="252"/>
        <end position="445"/>
    </location>
</feature>
<dbReference type="Pfam" id="PF13289">
    <property type="entry name" value="SIR2_2"/>
    <property type="match status" value="1"/>
</dbReference>
<dbReference type="InterPro" id="IPR029035">
    <property type="entry name" value="DHS-like_NAD/FAD-binding_dom"/>
</dbReference>
<sequence length="457" mass="53108">MIKREEFVKKFAEKCKNNSAAIFLGAGMSVDAGLPSWKNLFLPLAEEMDINIENTKYQIYDIAQFYANRFGTNELYKKVGKEINRILVSSKALDQLSLMQCNSIWTTNFDQVLENNLSKIGKITNIISKESDLIGCDLNKNVNIFKLNGDIRDIQNAVITKSDLEKYHENHHYYLAFFKRELITKTFLFLGYSFTDSLVLPCISELGRAFNNNQPHHFTIIKNSQSKDFKNYIADLENRYQIDVLLIDDYNEISEILTEINYYTNQRNVFISGSYQGKDEKKLYEIDELCKIITRTLYNNGFTIVNGYGNKIGYYIASEATKLMIEENVINFRRHLQMFPFNEHLSNEDKTNHRTFMIEKTNFSIFLYGSGSKESGMFEEYKITKNNPNRIIIPIGSTGGTARIILEDVKNNLIKYPYLEKYINALENENDPKILSRIILSIINENLKNSVKQNYHR</sequence>